<sequence length="128" mass="13804">PELTSQVSASLVLFSHAAGECHRRGSPPGNGHTRVLLPGTSHSGIRSSVPLPPKAGWLAKPTRRVLASLTLRATAAPPPTLYFFRLVNDGFCGATEADYSRCVLLGVKPAEKYWFLPPLSRRRTARAS</sequence>
<dbReference type="Proteomes" id="UP001482620">
    <property type="component" value="Unassembled WGS sequence"/>
</dbReference>
<organism evidence="2 3">
    <name type="scientific">Ilyodon furcidens</name>
    <name type="common">goldbreast splitfin</name>
    <dbReference type="NCBI Taxonomy" id="33524"/>
    <lineage>
        <taxon>Eukaryota</taxon>
        <taxon>Metazoa</taxon>
        <taxon>Chordata</taxon>
        <taxon>Craniata</taxon>
        <taxon>Vertebrata</taxon>
        <taxon>Euteleostomi</taxon>
        <taxon>Actinopterygii</taxon>
        <taxon>Neopterygii</taxon>
        <taxon>Teleostei</taxon>
        <taxon>Neoteleostei</taxon>
        <taxon>Acanthomorphata</taxon>
        <taxon>Ovalentaria</taxon>
        <taxon>Atherinomorphae</taxon>
        <taxon>Cyprinodontiformes</taxon>
        <taxon>Goodeidae</taxon>
        <taxon>Ilyodon</taxon>
    </lineage>
</organism>
<evidence type="ECO:0000313" key="2">
    <source>
        <dbReference type="EMBL" id="MEQ2247597.1"/>
    </source>
</evidence>
<feature type="region of interest" description="Disordered" evidence="1">
    <location>
        <begin position="22"/>
        <end position="48"/>
    </location>
</feature>
<evidence type="ECO:0000313" key="3">
    <source>
        <dbReference type="Proteomes" id="UP001482620"/>
    </source>
</evidence>
<gene>
    <name evidence="2" type="ORF">ILYODFUR_010951</name>
</gene>
<accession>A0ABV0UUS0</accession>
<comment type="caution">
    <text evidence="2">The sequence shown here is derived from an EMBL/GenBank/DDBJ whole genome shotgun (WGS) entry which is preliminary data.</text>
</comment>
<feature type="non-terminal residue" evidence="2">
    <location>
        <position position="1"/>
    </location>
</feature>
<proteinExistence type="predicted"/>
<name>A0ABV0UUS0_9TELE</name>
<keyword evidence="3" id="KW-1185">Reference proteome</keyword>
<protein>
    <submittedName>
        <fullName evidence="2">Uncharacterized protein</fullName>
    </submittedName>
</protein>
<reference evidence="2 3" key="1">
    <citation type="submission" date="2021-06" db="EMBL/GenBank/DDBJ databases">
        <authorList>
            <person name="Palmer J.M."/>
        </authorList>
    </citation>
    <scope>NUCLEOTIDE SEQUENCE [LARGE SCALE GENOMIC DNA]</scope>
    <source>
        <strain evidence="3">if_2019</strain>
        <tissue evidence="2">Muscle</tissue>
    </source>
</reference>
<dbReference type="EMBL" id="JAHRIQ010081910">
    <property type="protein sequence ID" value="MEQ2247597.1"/>
    <property type="molecule type" value="Genomic_DNA"/>
</dbReference>
<evidence type="ECO:0000256" key="1">
    <source>
        <dbReference type="SAM" id="MobiDB-lite"/>
    </source>
</evidence>